<evidence type="ECO:0000256" key="8">
    <source>
        <dbReference type="PIRSR" id="PIRSR609451-50"/>
    </source>
</evidence>
<keyword evidence="6" id="KW-0249">Electron transport</keyword>
<keyword evidence="7 10" id="KW-0560">Oxidoreductase</keyword>
<dbReference type="EMBL" id="CAJQZC010000007">
    <property type="protein sequence ID" value="CAG4910047.1"/>
    <property type="molecule type" value="Genomic_DNA"/>
</dbReference>
<dbReference type="Gene3D" id="2.130.10.10">
    <property type="entry name" value="YVTN repeat-like/Quinoprotein amine dehydrogenase"/>
    <property type="match status" value="1"/>
</dbReference>
<dbReference type="Pfam" id="PF06433">
    <property type="entry name" value="Me-amine-dh_H"/>
    <property type="match status" value="1"/>
</dbReference>
<comment type="caution">
    <text evidence="10">The sequence shown here is derived from an EMBL/GenBank/DDBJ whole genome shotgun (WGS) entry which is preliminary data.</text>
</comment>
<dbReference type="GO" id="GO:0030058">
    <property type="term" value="F:aliphatic amine dehydrogenase activity"/>
    <property type="evidence" value="ECO:0007669"/>
    <property type="project" value="InterPro"/>
</dbReference>
<evidence type="ECO:0000313" key="11">
    <source>
        <dbReference type="Proteomes" id="UP000789704"/>
    </source>
</evidence>
<comment type="subcellular location">
    <subcellularLocation>
        <location evidence="1">Periplasm</location>
    </subcellularLocation>
</comment>
<dbReference type="InterPro" id="IPR009451">
    <property type="entry name" value="Metamine_DH_Hvc"/>
</dbReference>
<keyword evidence="3" id="KW-0813">Transport</keyword>
<keyword evidence="11" id="KW-1185">Reference proteome</keyword>
<evidence type="ECO:0000256" key="4">
    <source>
        <dbReference type="ARBA" id="ARBA00022729"/>
    </source>
</evidence>
<accession>A0A9N8RZ47</accession>
<keyword evidence="4 9" id="KW-0732">Signal</keyword>
<comment type="similarity">
    <text evidence="2">Belongs to the aromatic amine dehydrogenase heavy chain family.</text>
</comment>
<dbReference type="EC" id="1.4.9.2" evidence="10"/>
<feature type="signal peptide" evidence="9">
    <location>
        <begin position="1"/>
        <end position="21"/>
    </location>
</feature>
<feature type="disulfide bond" evidence="8">
    <location>
        <begin position="177"/>
        <end position="192"/>
    </location>
</feature>
<reference evidence="10" key="1">
    <citation type="submission" date="2021-04" db="EMBL/GenBank/DDBJ databases">
        <authorList>
            <person name="Vanwijnsberghe S."/>
        </authorList>
    </citation>
    <scope>NUCLEOTIDE SEQUENCE</scope>
    <source>
        <strain evidence="10">LMG 31841</strain>
    </source>
</reference>
<dbReference type="GO" id="GO:0030059">
    <property type="term" value="F:aralkylamine dehydrogenase (azurin) activity"/>
    <property type="evidence" value="ECO:0007669"/>
    <property type="project" value="UniProtKB-EC"/>
</dbReference>
<evidence type="ECO:0000256" key="6">
    <source>
        <dbReference type="ARBA" id="ARBA00022982"/>
    </source>
</evidence>
<evidence type="ECO:0000256" key="9">
    <source>
        <dbReference type="SAM" id="SignalP"/>
    </source>
</evidence>
<dbReference type="InterPro" id="IPR011044">
    <property type="entry name" value="Quino_amine_DH_bsu"/>
</dbReference>
<evidence type="ECO:0000256" key="3">
    <source>
        <dbReference type="ARBA" id="ARBA00022448"/>
    </source>
</evidence>
<evidence type="ECO:0000256" key="7">
    <source>
        <dbReference type="ARBA" id="ARBA00023002"/>
    </source>
</evidence>
<evidence type="ECO:0000256" key="5">
    <source>
        <dbReference type="ARBA" id="ARBA00022764"/>
    </source>
</evidence>
<protein>
    <submittedName>
        <fullName evidence="10">Aralkylamine dehydrogenase heavy chain</fullName>
        <ecNumber evidence="10">1.4.9.2</ecNumber>
    </submittedName>
</protein>
<dbReference type="InterPro" id="IPR015943">
    <property type="entry name" value="WD40/YVTN_repeat-like_dom_sf"/>
</dbReference>
<sequence length="381" mass="41150">MRRKWRLAFALAGTAMMSLHAAAVEKPEELTTAKMPAYSPHQVYVIDANFPSMTDGRVYVVNGDDGKLLGQIDGGFSPGLAISPDHKTTYIATTYFARGSHGARTDVVESTDNTTLQITGEVVIPAKHGQQTPTPYNTALSTDGKWLYVANITPATSVTVINLAAHRVTAEIDTDGCVLAYPSGNDRFTAMCESGKGLTITLANGKEKNRKLSEAFIDVDKDPAFVNAVRDQNTYWFTTFNGNVRTANFAGAAPVFGKSWALVTADEQKAGWRPGGLQQTALHTGTQRLFVLMHQGGEGSHKEPATEIWVFDVKAQKRVARWKLADQKIDPLLAVQVSQDAHPLLYGITTTSDVVIADATTGKLKTVQKQIGATSSLLVNP</sequence>
<dbReference type="RefSeq" id="WP_228880309.1">
    <property type="nucleotide sequence ID" value="NZ_CAJQYX010000009.1"/>
</dbReference>
<dbReference type="Proteomes" id="UP000789704">
    <property type="component" value="Unassembled WGS sequence"/>
</dbReference>
<dbReference type="SUPFAM" id="SSF50969">
    <property type="entry name" value="YVTN repeat-like/Quinoprotein amine dehydrogenase"/>
    <property type="match status" value="1"/>
</dbReference>
<feature type="chain" id="PRO_5040273535" evidence="9">
    <location>
        <begin position="22"/>
        <end position="381"/>
    </location>
</feature>
<evidence type="ECO:0000256" key="2">
    <source>
        <dbReference type="ARBA" id="ARBA00010548"/>
    </source>
</evidence>
<dbReference type="AlphaFoldDB" id="A0A9N8RZ47"/>
<name>A0A9N8RZ47_9BURK</name>
<evidence type="ECO:0000313" key="10">
    <source>
        <dbReference type="EMBL" id="CAG4910047.1"/>
    </source>
</evidence>
<dbReference type="GO" id="GO:0042597">
    <property type="term" value="C:periplasmic space"/>
    <property type="evidence" value="ECO:0007669"/>
    <property type="project" value="UniProtKB-SubCell"/>
</dbReference>
<proteinExistence type="inferred from homology"/>
<keyword evidence="5" id="KW-0574">Periplasm</keyword>
<gene>
    <name evidence="10" type="primary">aauB</name>
    <name evidence="10" type="ORF">LMG31841_03930</name>
</gene>
<keyword evidence="8" id="KW-1015">Disulfide bond</keyword>
<organism evidence="10 11">
    <name type="scientific">Paraburkholderia saeva</name>
    <dbReference type="NCBI Taxonomy" id="2777537"/>
    <lineage>
        <taxon>Bacteria</taxon>
        <taxon>Pseudomonadati</taxon>
        <taxon>Pseudomonadota</taxon>
        <taxon>Betaproteobacteria</taxon>
        <taxon>Burkholderiales</taxon>
        <taxon>Burkholderiaceae</taxon>
        <taxon>Paraburkholderia</taxon>
    </lineage>
</organism>
<evidence type="ECO:0000256" key="1">
    <source>
        <dbReference type="ARBA" id="ARBA00004418"/>
    </source>
</evidence>